<evidence type="ECO:0000313" key="2">
    <source>
        <dbReference type="EMBL" id="SPD17468.1"/>
    </source>
</evidence>
<feature type="region of interest" description="Disordered" evidence="1">
    <location>
        <begin position="254"/>
        <end position="282"/>
    </location>
</feature>
<evidence type="ECO:0000256" key="1">
    <source>
        <dbReference type="SAM" id="MobiDB-lite"/>
    </source>
</evidence>
<sequence>MNVKRTLSLIRSVTFYVRSSSCSCSCEPNRFPSLVTSTRSRLRLYSSNGNGSNLTQTQKPNSSVDVENVSNQELKKLIEKFYAGDEEAIPLIFEAILKRKLAGNSDEADKELMEEIVGKNRELLDDIDDEEFESDLDEVCDTDENIVELRNAKETLMKRKTSKNNNLTSYNNRSRLNKCLNWPMEPGVNCLVCLNLRKAGQLRSLDEIKNKVEKRFNELGDMCERGEIEAEEAYELFKKFEDEMVIESPKIMEAGAADETPQFDETVVPDKKNDSDDPPGEGPILRWQTRVVFAPGGDAWLSKNRKVKMFEHREENRKDCLRTLYSLIEEAGKANKLVEDDGLHFKERLRANLRFGEVACEDHENTRI</sequence>
<dbReference type="PANTHER" id="PTHR13490:SF0">
    <property type="entry name" value="SMALL RIBOSOMAL SUBUNIT PROTEIN MS35"/>
    <property type="match status" value="1"/>
</dbReference>
<gene>
    <name evidence="2" type="ORF">FSB_LOCUS45350</name>
</gene>
<organism evidence="2">
    <name type="scientific">Fagus sylvatica</name>
    <name type="common">Beechnut</name>
    <dbReference type="NCBI Taxonomy" id="28930"/>
    <lineage>
        <taxon>Eukaryota</taxon>
        <taxon>Viridiplantae</taxon>
        <taxon>Streptophyta</taxon>
        <taxon>Embryophyta</taxon>
        <taxon>Tracheophyta</taxon>
        <taxon>Spermatophyta</taxon>
        <taxon>Magnoliopsida</taxon>
        <taxon>eudicotyledons</taxon>
        <taxon>Gunneridae</taxon>
        <taxon>Pentapetalae</taxon>
        <taxon>rosids</taxon>
        <taxon>fabids</taxon>
        <taxon>Fagales</taxon>
        <taxon>Fagaceae</taxon>
        <taxon>Fagus</taxon>
    </lineage>
</organism>
<protein>
    <recommendedName>
        <fullName evidence="3">Ribosomal protein S24/S35 mitochondrial conserved domain-containing protein</fullName>
    </recommendedName>
</protein>
<name>A0A2N9HZC4_FAGSY</name>
<dbReference type="PANTHER" id="PTHR13490">
    <property type="entry name" value="MITOCHONDRIAL 28S RIBOSOMAL PROTEIN S28"/>
    <property type="match status" value="1"/>
</dbReference>
<dbReference type="EMBL" id="OIVN01004446">
    <property type="protein sequence ID" value="SPD17468.1"/>
    <property type="molecule type" value="Genomic_DNA"/>
</dbReference>
<dbReference type="GO" id="GO:0005763">
    <property type="term" value="C:mitochondrial small ribosomal subunit"/>
    <property type="evidence" value="ECO:0007669"/>
    <property type="project" value="TreeGrafter"/>
</dbReference>
<dbReference type="AlphaFoldDB" id="A0A2N9HZC4"/>
<dbReference type="InterPro" id="IPR039848">
    <property type="entry name" value="Ribosomal_mS35_mt"/>
</dbReference>
<feature type="region of interest" description="Disordered" evidence="1">
    <location>
        <begin position="46"/>
        <end position="67"/>
    </location>
</feature>
<dbReference type="GO" id="GO:0032543">
    <property type="term" value="P:mitochondrial translation"/>
    <property type="evidence" value="ECO:0007669"/>
    <property type="project" value="InterPro"/>
</dbReference>
<dbReference type="GO" id="GO:0003735">
    <property type="term" value="F:structural constituent of ribosome"/>
    <property type="evidence" value="ECO:0007669"/>
    <property type="project" value="InterPro"/>
</dbReference>
<proteinExistence type="predicted"/>
<reference evidence="2" key="1">
    <citation type="submission" date="2018-02" db="EMBL/GenBank/DDBJ databases">
        <authorList>
            <person name="Cohen D.B."/>
            <person name="Kent A.D."/>
        </authorList>
    </citation>
    <scope>NUCLEOTIDE SEQUENCE</scope>
</reference>
<accession>A0A2N9HZC4</accession>
<feature type="compositionally biased region" description="Polar residues" evidence="1">
    <location>
        <begin position="48"/>
        <end position="67"/>
    </location>
</feature>
<evidence type="ECO:0008006" key="3">
    <source>
        <dbReference type="Google" id="ProtNLM"/>
    </source>
</evidence>